<dbReference type="PROSITE" id="PS00233">
    <property type="entry name" value="CHIT_BIND_RR_1"/>
    <property type="match status" value="1"/>
</dbReference>
<feature type="region of interest" description="Disordered" evidence="3">
    <location>
        <begin position="34"/>
        <end position="80"/>
    </location>
</feature>
<dbReference type="AlphaFoldDB" id="A0AAW1KNJ3"/>
<dbReference type="Pfam" id="PF00379">
    <property type="entry name" value="Chitin_bind_4"/>
    <property type="match status" value="1"/>
</dbReference>
<dbReference type="InterPro" id="IPR031311">
    <property type="entry name" value="CHIT_BIND_RR_consensus"/>
</dbReference>
<gene>
    <name evidence="5" type="ORF">QE152_g21592</name>
</gene>
<dbReference type="InterPro" id="IPR050468">
    <property type="entry name" value="Cuticle_Struct_Prot"/>
</dbReference>
<feature type="signal peptide" evidence="4">
    <location>
        <begin position="1"/>
        <end position="15"/>
    </location>
</feature>
<keyword evidence="4" id="KW-0732">Signal</keyword>
<dbReference type="GO" id="GO:0062129">
    <property type="term" value="C:chitin-based extracellular matrix"/>
    <property type="evidence" value="ECO:0007669"/>
    <property type="project" value="TreeGrafter"/>
</dbReference>
<organism evidence="5 6">
    <name type="scientific">Popillia japonica</name>
    <name type="common">Japanese beetle</name>
    <dbReference type="NCBI Taxonomy" id="7064"/>
    <lineage>
        <taxon>Eukaryota</taxon>
        <taxon>Metazoa</taxon>
        <taxon>Ecdysozoa</taxon>
        <taxon>Arthropoda</taxon>
        <taxon>Hexapoda</taxon>
        <taxon>Insecta</taxon>
        <taxon>Pterygota</taxon>
        <taxon>Neoptera</taxon>
        <taxon>Endopterygota</taxon>
        <taxon>Coleoptera</taxon>
        <taxon>Polyphaga</taxon>
        <taxon>Scarabaeiformia</taxon>
        <taxon>Scarabaeidae</taxon>
        <taxon>Rutelinae</taxon>
        <taxon>Popillia</taxon>
    </lineage>
</organism>
<evidence type="ECO:0000256" key="2">
    <source>
        <dbReference type="PROSITE-ProRule" id="PRU00497"/>
    </source>
</evidence>
<dbReference type="PROSITE" id="PS51155">
    <property type="entry name" value="CHIT_BIND_RR_2"/>
    <property type="match status" value="1"/>
</dbReference>
<proteinExistence type="predicted"/>
<sequence>MKLIVLACILSTCYAARLENTYLPPGGAGGAGGNGLPAPFPGRPGGNGGRPGAGPSFGNGNGNGNGGGRAPSGSGGNGGGGGAQIPIISYENVNNGDGSYRFSYETGNGIKAQEEGFLKNAGSESEAQSAAGSFSYTAPDGQKIELTYTADENGFQPQGAHLPTPPPIPEEILRSLEQNAAEEAGDIREMIFTFKSKPIFRRI</sequence>
<evidence type="ECO:0000256" key="4">
    <source>
        <dbReference type="SAM" id="SignalP"/>
    </source>
</evidence>
<evidence type="ECO:0000256" key="3">
    <source>
        <dbReference type="SAM" id="MobiDB-lite"/>
    </source>
</evidence>
<feature type="compositionally biased region" description="Gly residues" evidence="3">
    <location>
        <begin position="43"/>
        <end position="80"/>
    </location>
</feature>
<keyword evidence="1 2" id="KW-0193">Cuticle</keyword>
<dbReference type="Proteomes" id="UP001458880">
    <property type="component" value="Unassembled WGS sequence"/>
</dbReference>
<dbReference type="GO" id="GO:0008010">
    <property type="term" value="F:structural constituent of chitin-based larval cuticle"/>
    <property type="evidence" value="ECO:0007669"/>
    <property type="project" value="TreeGrafter"/>
</dbReference>
<evidence type="ECO:0000256" key="1">
    <source>
        <dbReference type="ARBA" id="ARBA00022460"/>
    </source>
</evidence>
<name>A0AAW1KNJ3_POPJA</name>
<accession>A0AAW1KNJ3</accession>
<protein>
    <submittedName>
        <fullName evidence="5">Insect cuticle protein</fullName>
    </submittedName>
</protein>
<dbReference type="PANTHER" id="PTHR10380:SF173">
    <property type="entry name" value="CUTICULAR PROTEIN 47EF, ISOFORM C-RELATED"/>
    <property type="match status" value="1"/>
</dbReference>
<evidence type="ECO:0000313" key="6">
    <source>
        <dbReference type="Proteomes" id="UP001458880"/>
    </source>
</evidence>
<feature type="chain" id="PRO_5043923500" evidence="4">
    <location>
        <begin position="16"/>
        <end position="203"/>
    </location>
</feature>
<dbReference type="EMBL" id="JASPKY010000200">
    <property type="protein sequence ID" value="KAK9721340.1"/>
    <property type="molecule type" value="Genomic_DNA"/>
</dbReference>
<comment type="caution">
    <text evidence="5">The sequence shown here is derived from an EMBL/GenBank/DDBJ whole genome shotgun (WGS) entry which is preliminary data.</text>
</comment>
<reference evidence="5 6" key="1">
    <citation type="journal article" date="2024" name="BMC Genomics">
        <title>De novo assembly and annotation of Popillia japonica's genome with initial clues to its potential as an invasive pest.</title>
        <authorList>
            <person name="Cucini C."/>
            <person name="Boschi S."/>
            <person name="Funari R."/>
            <person name="Cardaioli E."/>
            <person name="Iannotti N."/>
            <person name="Marturano G."/>
            <person name="Paoli F."/>
            <person name="Bruttini M."/>
            <person name="Carapelli A."/>
            <person name="Frati F."/>
            <person name="Nardi F."/>
        </authorList>
    </citation>
    <scope>NUCLEOTIDE SEQUENCE [LARGE SCALE GENOMIC DNA]</scope>
    <source>
        <strain evidence="5">DMR45628</strain>
    </source>
</reference>
<dbReference type="PRINTS" id="PR00947">
    <property type="entry name" value="CUTICLE"/>
</dbReference>
<keyword evidence="6" id="KW-1185">Reference proteome</keyword>
<dbReference type="PANTHER" id="PTHR10380">
    <property type="entry name" value="CUTICLE PROTEIN"/>
    <property type="match status" value="1"/>
</dbReference>
<evidence type="ECO:0000313" key="5">
    <source>
        <dbReference type="EMBL" id="KAK9721340.1"/>
    </source>
</evidence>
<dbReference type="InterPro" id="IPR000618">
    <property type="entry name" value="Insect_cuticle"/>
</dbReference>